<dbReference type="EMBL" id="JAJUBB010000010">
    <property type="protein sequence ID" value="MDD1782385.1"/>
    <property type="molecule type" value="Genomic_DNA"/>
</dbReference>
<dbReference type="PANTHER" id="PTHR11717">
    <property type="entry name" value="LOW MOLECULAR WEIGHT PROTEIN TYROSINE PHOSPHATASE"/>
    <property type="match status" value="1"/>
</dbReference>
<dbReference type="EC" id="3.1.3.48" evidence="2"/>
<dbReference type="InterPro" id="IPR023485">
    <property type="entry name" value="Ptyr_pPase"/>
</dbReference>
<accession>A0ABT5QPG4</accession>
<proteinExistence type="inferred from homology"/>
<dbReference type="PANTHER" id="PTHR11717:SF31">
    <property type="entry name" value="LOW MOLECULAR WEIGHT PROTEIN-TYROSINE-PHOSPHATASE ETP-RELATED"/>
    <property type="match status" value="1"/>
</dbReference>
<protein>
    <recommendedName>
        <fullName evidence="2">protein-tyrosine-phosphatase</fullName>
        <ecNumber evidence="2">3.1.3.48</ecNumber>
    </recommendedName>
</protein>
<evidence type="ECO:0000256" key="5">
    <source>
        <dbReference type="ARBA" id="ARBA00051722"/>
    </source>
</evidence>
<dbReference type="InterPro" id="IPR050438">
    <property type="entry name" value="LMW_PTPase"/>
</dbReference>
<comment type="similarity">
    <text evidence="1">Belongs to the low molecular weight phosphotyrosine protein phosphatase family.</text>
</comment>
<evidence type="ECO:0000259" key="6">
    <source>
        <dbReference type="SMART" id="SM00226"/>
    </source>
</evidence>
<dbReference type="SUPFAM" id="SSF52788">
    <property type="entry name" value="Phosphotyrosine protein phosphatases I"/>
    <property type="match status" value="1"/>
</dbReference>
<dbReference type="Pfam" id="PF01451">
    <property type="entry name" value="LMWPc"/>
    <property type="match status" value="1"/>
</dbReference>
<comment type="catalytic activity">
    <reaction evidence="5">
        <text>O-phospho-L-tyrosyl-[protein] + H2O = L-tyrosyl-[protein] + phosphate</text>
        <dbReference type="Rhea" id="RHEA:10684"/>
        <dbReference type="Rhea" id="RHEA-COMP:10136"/>
        <dbReference type="Rhea" id="RHEA-COMP:20101"/>
        <dbReference type="ChEBI" id="CHEBI:15377"/>
        <dbReference type="ChEBI" id="CHEBI:43474"/>
        <dbReference type="ChEBI" id="CHEBI:46858"/>
        <dbReference type="ChEBI" id="CHEBI:61978"/>
        <dbReference type="EC" id="3.1.3.48"/>
    </reaction>
</comment>
<evidence type="ECO:0000313" key="8">
    <source>
        <dbReference type="Proteomes" id="UP001149821"/>
    </source>
</evidence>
<name>A0ABT5QPG4_9GAMM</name>
<keyword evidence="4" id="KW-0904">Protein phosphatase</keyword>
<dbReference type="InterPro" id="IPR036196">
    <property type="entry name" value="Ptyr_pPase_sf"/>
</dbReference>
<sequence>MFDRILVVCTANICRSPVAEVLLKEILPNHTVESAGTMVSASKLTNASAHHYSLQVCAEHGFDLSCHAARQLSPELCAQFDLILVMSHDHIEEVAQLSPGSRSKTMLLGQWIGQGDIDDPVHQPKEAFDSLFRTLVRATDAWVQKLT</sequence>
<dbReference type="RefSeq" id="WP_274143027.1">
    <property type="nucleotide sequence ID" value="NZ_JAJUBB010000010.1"/>
</dbReference>
<evidence type="ECO:0000256" key="4">
    <source>
        <dbReference type="ARBA" id="ARBA00022912"/>
    </source>
</evidence>
<evidence type="ECO:0000256" key="1">
    <source>
        <dbReference type="ARBA" id="ARBA00011063"/>
    </source>
</evidence>
<organism evidence="7 8">
    <name type="scientific">Enterovibrio qingdaonensis</name>
    <dbReference type="NCBI Taxonomy" id="2899818"/>
    <lineage>
        <taxon>Bacteria</taxon>
        <taxon>Pseudomonadati</taxon>
        <taxon>Pseudomonadota</taxon>
        <taxon>Gammaproteobacteria</taxon>
        <taxon>Vibrionales</taxon>
        <taxon>Vibrionaceae</taxon>
        <taxon>Enterovibrio</taxon>
    </lineage>
</organism>
<dbReference type="PRINTS" id="PR00719">
    <property type="entry name" value="LMWPTPASE"/>
</dbReference>
<dbReference type="SMART" id="SM00226">
    <property type="entry name" value="LMWPc"/>
    <property type="match status" value="1"/>
</dbReference>
<evidence type="ECO:0000313" key="7">
    <source>
        <dbReference type="EMBL" id="MDD1782385.1"/>
    </source>
</evidence>
<evidence type="ECO:0000256" key="3">
    <source>
        <dbReference type="ARBA" id="ARBA00022801"/>
    </source>
</evidence>
<comment type="caution">
    <text evidence="7">The sequence shown here is derived from an EMBL/GenBank/DDBJ whole genome shotgun (WGS) entry which is preliminary data.</text>
</comment>
<feature type="domain" description="Phosphotyrosine protein phosphatase I" evidence="6">
    <location>
        <begin position="3"/>
        <end position="145"/>
    </location>
</feature>
<dbReference type="Gene3D" id="3.40.50.2300">
    <property type="match status" value="1"/>
</dbReference>
<evidence type="ECO:0000256" key="2">
    <source>
        <dbReference type="ARBA" id="ARBA00013064"/>
    </source>
</evidence>
<dbReference type="Proteomes" id="UP001149821">
    <property type="component" value="Unassembled WGS sequence"/>
</dbReference>
<gene>
    <name evidence="7" type="ORF">LRP49_14530</name>
</gene>
<dbReference type="InterPro" id="IPR017867">
    <property type="entry name" value="Tyr_phospatase_low_mol_wt"/>
</dbReference>
<keyword evidence="3" id="KW-0378">Hydrolase</keyword>
<keyword evidence="8" id="KW-1185">Reference proteome</keyword>
<dbReference type="CDD" id="cd16343">
    <property type="entry name" value="LMWPTP"/>
    <property type="match status" value="1"/>
</dbReference>
<reference evidence="7" key="1">
    <citation type="submission" date="2021-12" db="EMBL/GenBank/DDBJ databases">
        <title>Enterovibrio ZSDZ35 sp. nov. and Enterovibrio ZSDZ42 sp. nov., isolated from coastal seawater in Qingdao.</title>
        <authorList>
            <person name="Zhang P."/>
        </authorList>
    </citation>
    <scope>NUCLEOTIDE SEQUENCE</scope>
    <source>
        <strain evidence="7">ZSDZ35</strain>
    </source>
</reference>